<feature type="active site" description="Charge relay system" evidence="5">
    <location>
        <position position="269"/>
    </location>
</feature>
<dbReference type="Pfam" id="PF00082">
    <property type="entry name" value="Peptidase_S8"/>
    <property type="match status" value="1"/>
</dbReference>
<keyword evidence="11" id="KW-1185">Reference proteome</keyword>
<keyword evidence="2 5" id="KW-0645">Protease</keyword>
<dbReference type="PANTHER" id="PTHR43806">
    <property type="entry name" value="PEPTIDASE S8"/>
    <property type="match status" value="1"/>
</dbReference>
<feature type="chain" id="PRO_5047246700" evidence="8">
    <location>
        <begin position="31"/>
        <end position="1400"/>
    </location>
</feature>
<keyword evidence="3 5" id="KW-0378">Hydrolase</keyword>
<dbReference type="EMBL" id="BSDI01000024">
    <property type="protein sequence ID" value="GLH99513.1"/>
    <property type="molecule type" value="Genomic_DNA"/>
</dbReference>
<dbReference type="InterPro" id="IPR000209">
    <property type="entry name" value="Peptidase_S8/S53_dom"/>
</dbReference>
<dbReference type="RefSeq" id="WP_281899217.1">
    <property type="nucleotide sequence ID" value="NZ_BSDI01000024.1"/>
</dbReference>
<proteinExistence type="inferred from homology"/>
<evidence type="ECO:0000256" key="6">
    <source>
        <dbReference type="RuleBase" id="RU003355"/>
    </source>
</evidence>
<evidence type="ECO:0000256" key="8">
    <source>
        <dbReference type="SAM" id="SignalP"/>
    </source>
</evidence>
<dbReference type="Gene3D" id="3.50.30.30">
    <property type="match status" value="1"/>
</dbReference>
<feature type="region of interest" description="Disordered" evidence="7">
    <location>
        <begin position="27"/>
        <end position="46"/>
    </location>
</feature>
<dbReference type="PROSITE" id="PS00137">
    <property type="entry name" value="SUBTILASE_HIS"/>
    <property type="match status" value="1"/>
</dbReference>
<feature type="signal peptide" evidence="8">
    <location>
        <begin position="1"/>
        <end position="30"/>
    </location>
</feature>
<reference evidence="10" key="1">
    <citation type="submission" date="2022-12" db="EMBL/GenBank/DDBJ databases">
        <title>New Phytohabitans aurantiacus sp. RD004123 nov., an actinomycete isolated from soil.</title>
        <authorList>
            <person name="Triningsih D.W."/>
            <person name="Harunari E."/>
            <person name="Igarashi Y."/>
        </authorList>
    </citation>
    <scope>NUCLEOTIDE SEQUENCE</scope>
    <source>
        <strain evidence="10">RD004123</strain>
    </source>
</reference>
<comment type="caution">
    <text evidence="10">The sequence shown here is derived from an EMBL/GenBank/DDBJ whole genome shotgun (WGS) entry which is preliminary data.</text>
</comment>
<dbReference type="Proteomes" id="UP001144280">
    <property type="component" value="Unassembled WGS sequence"/>
</dbReference>
<dbReference type="PRINTS" id="PR00723">
    <property type="entry name" value="SUBTILISIN"/>
</dbReference>
<keyword evidence="8" id="KW-0732">Signal</keyword>
<feature type="region of interest" description="Disordered" evidence="7">
    <location>
        <begin position="394"/>
        <end position="413"/>
    </location>
</feature>
<dbReference type="InterPro" id="IPR036852">
    <property type="entry name" value="Peptidase_S8/S53_dom_sf"/>
</dbReference>
<dbReference type="InterPro" id="IPR008965">
    <property type="entry name" value="CBM2/CBM3_carb-bd_dom_sf"/>
</dbReference>
<dbReference type="SMART" id="SM00637">
    <property type="entry name" value="CBD_II"/>
    <property type="match status" value="1"/>
</dbReference>
<evidence type="ECO:0000313" key="11">
    <source>
        <dbReference type="Proteomes" id="UP001144280"/>
    </source>
</evidence>
<evidence type="ECO:0000259" key="9">
    <source>
        <dbReference type="PROSITE" id="PS51173"/>
    </source>
</evidence>
<dbReference type="InterPro" id="IPR050131">
    <property type="entry name" value="Peptidase_S8_subtilisin-like"/>
</dbReference>
<keyword evidence="4 5" id="KW-0720">Serine protease</keyword>
<dbReference type="Pfam" id="PF00553">
    <property type="entry name" value="CBM_2"/>
    <property type="match status" value="1"/>
</dbReference>
<evidence type="ECO:0000256" key="5">
    <source>
        <dbReference type="PROSITE-ProRule" id="PRU01240"/>
    </source>
</evidence>
<dbReference type="InterPro" id="IPR015500">
    <property type="entry name" value="Peptidase_S8_subtilisin-rel"/>
</dbReference>
<dbReference type="SUPFAM" id="SSF52743">
    <property type="entry name" value="Subtilisin-like"/>
    <property type="match status" value="1"/>
</dbReference>
<feature type="active site" description="Charge relay system" evidence="5">
    <location>
        <position position="237"/>
    </location>
</feature>
<gene>
    <name evidence="10" type="ORF">Pa4123_47890</name>
</gene>
<dbReference type="SUPFAM" id="SSF49384">
    <property type="entry name" value="Carbohydrate-binding domain"/>
    <property type="match status" value="1"/>
</dbReference>
<dbReference type="PROSITE" id="PS00136">
    <property type="entry name" value="SUBTILASE_ASP"/>
    <property type="match status" value="1"/>
</dbReference>
<dbReference type="PROSITE" id="PS51173">
    <property type="entry name" value="CBM2"/>
    <property type="match status" value="1"/>
</dbReference>
<organism evidence="10 11">
    <name type="scientific">Phytohabitans aurantiacus</name>
    <dbReference type="NCBI Taxonomy" id="3016789"/>
    <lineage>
        <taxon>Bacteria</taxon>
        <taxon>Bacillati</taxon>
        <taxon>Actinomycetota</taxon>
        <taxon>Actinomycetes</taxon>
        <taxon>Micromonosporales</taxon>
        <taxon>Micromonosporaceae</taxon>
    </lineage>
</organism>
<comment type="similarity">
    <text evidence="1 5 6">Belongs to the peptidase S8 family.</text>
</comment>
<evidence type="ECO:0000256" key="1">
    <source>
        <dbReference type="ARBA" id="ARBA00011073"/>
    </source>
</evidence>
<dbReference type="InterPro" id="IPR001919">
    <property type="entry name" value="CBD2"/>
</dbReference>
<feature type="domain" description="CBM2" evidence="9">
    <location>
        <begin position="1291"/>
        <end position="1400"/>
    </location>
</feature>
<dbReference type="PROSITE" id="PS51892">
    <property type="entry name" value="SUBTILASE"/>
    <property type="match status" value="1"/>
</dbReference>
<dbReference type="InterPro" id="IPR023827">
    <property type="entry name" value="Peptidase_S8_Asp-AS"/>
</dbReference>
<dbReference type="Gene3D" id="3.40.50.200">
    <property type="entry name" value="Peptidase S8/S53 domain"/>
    <property type="match status" value="1"/>
</dbReference>
<feature type="active site" description="Charge relay system" evidence="5">
    <location>
        <position position="444"/>
    </location>
</feature>
<protein>
    <submittedName>
        <fullName evidence="10">Peptidase</fullName>
    </submittedName>
</protein>
<dbReference type="InterPro" id="IPR023828">
    <property type="entry name" value="Peptidase_S8_Ser-AS"/>
</dbReference>
<evidence type="ECO:0000256" key="3">
    <source>
        <dbReference type="ARBA" id="ARBA00022801"/>
    </source>
</evidence>
<sequence>MRPQWMIRAWLAWVLVATMAMVVTPRPAEAAPPAPPAKDTADGRDERHTVMLLTGDRVTYTIRGDGRRAVSVQAAPRPDGTPVSFSTTSHGDHYYVIPSDARARLAAGALDRALFDIPLLVRDGQATADQPAGVILAYAKGTAAARDSATLPGASRRAPLSSINSAAVRPGKGKAPELWRAVRGARAADRTLARGIARVSLDSVVRPALDTSVIQIGAPTAWFAGYRGEGVRVAVLDTGIDANHPDVAGRIVSSANFTPEASISDGHGHGTHVASTVAGNGAASAERFRGVAPAASLMVGKVLNSAGEGVMSQVIAGMEWAARNGAKVVNLSIGAGPSDGTDPASQAVDALTAETGALFVIAAGNNNGDASVNTPGAASAALTVGATDKVGGAVAYSNRGPRRGDGAVKPELSAPGHQIIAARAAGTSMGTPYDANYTSANGTSMATPHVAGAAALLAQAHPTWTATQLKDALVSTAEPKSLPLFTEGAGWVDVRRVIGQGVFGPEGADFGAIPAIPATSSGLRTKTLEYRNDTTAAVTLQFAVQGQGWDGRALPSGAVSVSASTLTVPAGAKGSVTLTLNPAPGDPGVYGGVVTAADASGTVKLRTPFSYYKGAAHKLTIPVLDSRGAPATSAVVTVAKLDGANDPNDPLVTEVATGFTDANGMFETYVADGVYDAYGTIFEWDAEVRRATHAIAIERSIQASTTLTLDARQARKVNPVLPEQVDTLILSTGTLRGLPSGQPVGSGPLVPWENYDLYVTPTPAPAIGWFDEFEQWMLGSKQIQVRANGTVVPVESHPYFNGRSLARYQNSSLPLVYAGGGSPAELTAAGAAGKVALVRIEVPAGTPHATSGGVAWNAIEAARLHAASEGAAGIIAYIDRPAGVPMPVRDDQILALTVSGATGRALRAQIQAGPVTLAVTGGRANPERVFQLRYQNTAGVPATAPTVDPAQLISYPGRYHADREGLTYGLGSIVFGEHDETASSGVVGFWAPMNWTEYFGPGDARLTWSRLTTQQTSWDAPTAAQLESREKFRPGDTRGAEDWFLPPMRTGPADVPDGYPYELRCTFCREGNTFTAGWYQGDADPRHYAVTAGDGITYRMFRPDGSQIPVSALGPTQFTMPTTPGAYRLEAVEPQRGLGTVRTLGQRITTSWTFQSAPQATPGRPAGYRCFSTNSDTASCAFQPLIHPRYLADLDPLNRATAGQAFTFDVVAAPHRLTPGGSPATTLTLSTSVNGGSTWQPATVTSLGGGRFRVAVTHPALSSTDGYVWLRTEASDAAGNRVTQTVERAYALKQGPTCRVSYTANSWATGFTASVQITNTGPTAVNGWTLAWAFPGDQRITSAWNGVATQNGQQASVTNTSSNATIAAGASTSFGFQGTYTGTNTDPSTFTLNGGPCVKQ</sequence>
<evidence type="ECO:0000313" key="10">
    <source>
        <dbReference type="EMBL" id="GLH99513.1"/>
    </source>
</evidence>
<dbReference type="Gene3D" id="2.60.40.290">
    <property type="match status" value="1"/>
</dbReference>
<evidence type="ECO:0000256" key="4">
    <source>
        <dbReference type="ARBA" id="ARBA00022825"/>
    </source>
</evidence>
<name>A0ABQ5QY88_9ACTN</name>
<accession>A0ABQ5QY88</accession>
<dbReference type="InterPro" id="IPR012291">
    <property type="entry name" value="CBM2_carb-bd_dom_sf"/>
</dbReference>
<evidence type="ECO:0000256" key="7">
    <source>
        <dbReference type="SAM" id="MobiDB-lite"/>
    </source>
</evidence>
<dbReference type="PROSITE" id="PS00138">
    <property type="entry name" value="SUBTILASE_SER"/>
    <property type="match status" value="1"/>
</dbReference>
<evidence type="ECO:0000256" key="2">
    <source>
        <dbReference type="ARBA" id="ARBA00022670"/>
    </source>
</evidence>
<dbReference type="InterPro" id="IPR022398">
    <property type="entry name" value="Peptidase_S8_His-AS"/>
</dbReference>
<dbReference type="PANTHER" id="PTHR43806:SF65">
    <property type="entry name" value="SERINE PROTEASE APRX"/>
    <property type="match status" value="1"/>
</dbReference>